<gene>
    <name evidence="2" type="ORF">SAMN06269250_1210</name>
</gene>
<organism evidence="2 3">
    <name type="scientific">Spirosoma fluviale</name>
    <dbReference type="NCBI Taxonomy" id="1597977"/>
    <lineage>
        <taxon>Bacteria</taxon>
        <taxon>Pseudomonadati</taxon>
        <taxon>Bacteroidota</taxon>
        <taxon>Cytophagia</taxon>
        <taxon>Cytophagales</taxon>
        <taxon>Cytophagaceae</taxon>
        <taxon>Spirosoma</taxon>
    </lineage>
</organism>
<proteinExistence type="predicted"/>
<evidence type="ECO:0000313" key="3">
    <source>
        <dbReference type="Proteomes" id="UP000219452"/>
    </source>
</evidence>
<evidence type="ECO:0000313" key="2">
    <source>
        <dbReference type="EMBL" id="SOD80054.1"/>
    </source>
</evidence>
<dbReference type="EMBL" id="OCNH01000001">
    <property type="protein sequence ID" value="SOD80054.1"/>
    <property type="molecule type" value="Genomic_DNA"/>
</dbReference>
<dbReference type="Proteomes" id="UP000219452">
    <property type="component" value="Unassembled WGS sequence"/>
</dbReference>
<name>A0A286FB31_9BACT</name>
<protein>
    <submittedName>
        <fullName evidence="2">Uncharacterized protein</fullName>
    </submittedName>
</protein>
<dbReference type="RefSeq" id="WP_097124875.1">
    <property type="nucleotide sequence ID" value="NZ_OCNH01000001.1"/>
</dbReference>
<evidence type="ECO:0000256" key="1">
    <source>
        <dbReference type="SAM" id="Coils"/>
    </source>
</evidence>
<accession>A0A286FB31</accession>
<dbReference type="OrthoDB" id="958439at2"/>
<dbReference type="AlphaFoldDB" id="A0A286FB31"/>
<sequence length="139" mass="16200">MTHTAQTIPSDLLITTTSCHQDNQHWKQIIRQQEEEILQLRALLHDVMEQHNCRSLRYDAVDYYRALNHLQGDINQLRRDIICESNECIYHAKDASCKDARYGLSATIERHATHVINEFTRVKDGCLQFLSGMMSLNLM</sequence>
<reference evidence="3" key="1">
    <citation type="submission" date="2017-09" db="EMBL/GenBank/DDBJ databases">
        <authorList>
            <person name="Varghese N."/>
            <person name="Submissions S."/>
        </authorList>
    </citation>
    <scope>NUCLEOTIDE SEQUENCE [LARGE SCALE GENOMIC DNA]</scope>
    <source>
        <strain evidence="3">DSM 29961</strain>
    </source>
</reference>
<keyword evidence="3" id="KW-1185">Reference proteome</keyword>
<keyword evidence="1" id="KW-0175">Coiled coil</keyword>
<feature type="coiled-coil region" evidence="1">
    <location>
        <begin position="23"/>
        <end position="87"/>
    </location>
</feature>